<reference evidence="1" key="1">
    <citation type="journal article" date="2022" name="Int. J. Mol. Sci.">
        <title>Draft Genome of Tanacetum Coccineum: Genomic Comparison of Closely Related Tanacetum-Family Plants.</title>
        <authorList>
            <person name="Yamashiro T."/>
            <person name="Shiraishi A."/>
            <person name="Nakayama K."/>
            <person name="Satake H."/>
        </authorList>
    </citation>
    <scope>NUCLEOTIDE SEQUENCE</scope>
</reference>
<proteinExistence type="predicted"/>
<evidence type="ECO:0000313" key="1">
    <source>
        <dbReference type="EMBL" id="GJT29481.1"/>
    </source>
</evidence>
<comment type="caution">
    <text evidence="1">The sequence shown here is derived from an EMBL/GenBank/DDBJ whole genome shotgun (WGS) entry which is preliminary data.</text>
</comment>
<evidence type="ECO:0000313" key="2">
    <source>
        <dbReference type="Proteomes" id="UP001151760"/>
    </source>
</evidence>
<keyword evidence="2" id="KW-1185">Reference proteome</keyword>
<protein>
    <submittedName>
        <fullName evidence="1">Uncharacterized protein</fullName>
    </submittedName>
</protein>
<dbReference type="Proteomes" id="UP001151760">
    <property type="component" value="Unassembled WGS sequence"/>
</dbReference>
<accession>A0ABQ5CQW5</accession>
<reference evidence="1" key="2">
    <citation type="submission" date="2022-01" db="EMBL/GenBank/DDBJ databases">
        <authorList>
            <person name="Yamashiro T."/>
            <person name="Shiraishi A."/>
            <person name="Satake H."/>
            <person name="Nakayama K."/>
        </authorList>
    </citation>
    <scope>NUCLEOTIDE SEQUENCE</scope>
</reference>
<gene>
    <name evidence="1" type="ORF">Tco_0909756</name>
</gene>
<organism evidence="1 2">
    <name type="scientific">Tanacetum coccineum</name>
    <dbReference type="NCBI Taxonomy" id="301880"/>
    <lineage>
        <taxon>Eukaryota</taxon>
        <taxon>Viridiplantae</taxon>
        <taxon>Streptophyta</taxon>
        <taxon>Embryophyta</taxon>
        <taxon>Tracheophyta</taxon>
        <taxon>Spermatophyta</taxon>
        <taxon>Magnoliopsida</taxon>
        <taxon>eudicotyledons</taxon>
        <taxon>Gunneridae</taxon>
        <taxon>Pentapetalae</taxon>
        <taxon>asterids</taxon>
        <taxon>campanulids</taxon>
        <taxon>Asterales</taxon>
        <taxon>Asteraceae</taxon>
        <taxon>Asteroideae</taxon>
        <taxon>Anthemideae</taxon>
        <taxon>Anthemidinae</taxon>
        <taxon>Tanacetum</taxon>
    </lineage>
</organism>
<dbReference type="EMBL" id="BQNB010014546">
    <property type="protein sequence ID" value="GJT29481.1"/>
    <property type="molecule type" value="Genomic_DNA"/>
</dbReference>
<name>A0ABQ5CQW5_9ASTR</name>
<sequence>MSGNKVVKKELIVALRGEIYFVKFIINPEEDDVEPGVIFGRSFLQTEEEEEKSNDDWNHLLDFNIDDIPLLVVIYHEEAAKEELAFQNEPVSLLYLRKKEPIIGTNGLIMTNIMKILDEVWKDKVELHGKIVKEEEEAVKRIKGEALKEKSRIPGALFISNQIGGGPLGRDDMKRLIEEFIINNHTQDYGETHDVEGIPSRSKRLDKLITMVEVIDSTRIIAVDFMLSLEERRVYLCTWMEVYSVLSREPKPNLVMLSRIMTRDYYPQVTTTPPPVIKLAAEDDDLDDE</sequence>